<evidence type="ECO:0008006" key="3">
    <source>
        <dbReference type="Google" id="ProtNLM"/>
    </source>
</evidence>
<accession>L8GM35</accession>
<dbReference type="EMBL" id="KB008074">
    <property type="protein sequence ID" value="ELR13808.1"/>
    <property type="molecule type" value="Genomic_DNA"/>
</dbReference>
<organism evidence="1 2">
    <name type="scientific">Acanthamoeba castellanii (strain ATCC 30010 / Neff)</name>
    <dbReference type="NCBI Taxonomy" id="1257118"/>
    <lineage>
        <taxon>Eukaryota</taxon>
        <taxon>Amoebozoa</taxon>
        <taxon>Discosea</taxon>
        <taxon>Longamoebia</taxon>
        <taxon>Centramoebida</taxon>
        <taxon>Acanthamoebidae</taxon>
        <taxon>Acanthamoeba</taxon>
    </lineage>
</organism>
<dbReference type="AlphaFoldDB" id="L8GM35"/>
<evidence type="ECO:0000313" key="2">
    <source>
        <dbReference type="Proteomes" id="UP000011083"/>
    </source>
</evidence>
<dbReference type="RefSeq" id="XP_004335821.1">
    <property type="nucleotide sequence ID" value="XM_004335773.1"/>
</dbReference>
<name>L8GM35_ACACF</name>
<dbReference type="KEGG" id="acan:ACA1_076610"/>
<proteinExistence type="predicted"/>
<reference evidence="1 2" key="1">
    <citation type="journal article" date="2013" name="Genome Biol.">
        <title>Genome of Acanthamoeba castellanii highlights extensive lateral gene transfer and early evolution of tyrosine kinase signaling.</title>
        <authorList>
            <person name="Clarke M."/>
            <person name="Lohan A.J."/>
            <person name="Liu B."/>
            <person name="Lagkouvardos I."/>
            <person name="Roy S."/>
            <person name="Zafar N."/>
            <person name="Bertelli C."/>
            <person name="Schilde C."/>
            <person name="Kianianmomeni A."/>
            <person name="Burglin T.R."/>
            <person name="Frech C."/>
            <person name="Turcotte B."/>
            <person name="Kopec K.O."/>
            <person name="Synnott J.M."/>
            <person name="Choo C."/>
            <person name="Paponov I."/>
            <person name="Finkler A."/>
            <person name="Soon Heng Tan C."/>
            <person name="Hutchins A.P."/>
            <person name="Weinmeier T."/>
            <person name="Rattei T."/>
            <person name="Chu J.S."/>
            <person name="Gimenez G."/>
            <person name="Irimia M."/>
            <person name="Rigden D.J."/>
            <person name="Fitzpatrick D.A."/>
            <person name="Lorenzo-Morales J."/>
            <person name="Bateman A."/>
            <person name="Chiu C.H."/>
            <person name="Tang P."/>
            <person name="Hegemann P."/>
            <person name="Fromm H."/>
            <person name="Raoult D."/>
            <person name="Greub G."/>
            <person name="Miranda-Saavedra D."/>
            <person name="Chen N."/>
            <person name="Nash P."/>
            <person name="Ginger M.L."/>
            <person name="Horn M."/>
            <person name="Schaap P."/>
            <person name="Caler L."/>
            <person name="Loftus B."/>
        </authorList>
    </citation>
    <scope>NUCLEOTIDE SEQUENCE [LARGE SCALE GENOMIC DNA]</scope>
    <source>
        <strain evidence="1 2">Neff</strain>
    </source>
</reference>
<dbReference type="Proteomes" id="UP000011083">
    <property type="component" value="Unassembled WGS sequence"/>
</dbReference>
<dbReference type="GeneID" id="14914344"/>
<sequence>MGSILTFIRPVELEMNNRKRRWNYAPDEDTKIKVRRALELCYASCRCMSVFEDDAWAFSARSLYEVKERVKNEFGGKWNPHHPAWIVRAGSEAEVEKIRESLQIGIDSIIEEYRAKKRAKDAKVIDAKRSEAAKKAHARRREALLLKNAEEIDDELVCLILRFIHPVELRTAACASRRILECAKTTIRMRAFKRIASPERDNAAIGFHDGYGYDLTENVRNWRSFRAPISIWMRKECHGAIRCTIKYEVSEINADITNDNGHYRVRWVKNGGAWAAIHSNGHVCEILQPGSLIIRSDPCLTTMRLPDHRRVECPMITERDGSVAEIVRLQAIVFRACIESGLLVPL</sequence>
<gene>
    <name evidence="1" type="ORF">ACA1_076610</name>
</gene>
<evidence type="ECO:0000313" key="1">
    <source>
        <dbReference type="EMBL" id="ELR13808.1"/>
    </source>
</evidence>
<protein>
    <recommendedName>
        <fullName evidence="3">F-box domain-containing protein</fullName>
    </recommendedName>
</protein>
<keyword evidence="2" id="KW-1185">Reference proteome</keyword>
<dbReference type="VEuPathDB" id="AmoebaDB:ACA1_076610"/>